<organism evidence="1 2">
    <name type="scientific">Acanthopleuribacter pedis</name>
    <dbReference type="NCBI Taxonomy" id="442870"/>
    <lineage>
        <taxon>Bacteria</taxon>
        <taxon>Pseudomonadati</taxon>
        <taxon>Acidobacteriota</taxon>
        <taxon>Holophagae</taxon>
        <taxon>Acanthopleuribacterales</taxon>
        <taxon>Acanthopleuribacteraceae</taxon>
        <taxon>Acanthopleuribacter</taxon>
    </lineage>
</organism>
<reference evidence="1" key="1">
    <citation type="submission" date="2021-03" db="EMBL/GenBank/DDBJ databases">
        <authorList>
            <person name="Wang G."/>
        </authorList>
    </citation>
    <scope>NUCLEOTIDE SEQUENCE</scope>
    <source>
        <strain evidence="1">KCTC 12899</strain>
    </source>
</reference>
<gene>
    <name evidence="1" type="ORF">J3U88_14775</name>
</gene>
<dbReference type="Proteomes" id="UP000664417">
    <property type="component" value="Unassembled WGS sequence"/>
</dbReference>
<sequence length="740" mass="85149">MNRQHGFLADQAYYGSRSGRGDFWFLAQSPGLDQDQLKSIENYINLAGSVLSDSKPLPIYTYFPLDQTSTKRVFCKTYFPEKQGPRGNNYLVHLLVLDIDAVKSLNGNIFCLESLFRYQEISGDLQKIHLTFDHPDELLEPGKGMALSGSFSLDLLIQALSRHPKQTVAFEENGQVANQAVKDLFAVLPPEDCFNLFFCTRYSLTRRVNLSFCFYSPVDRGLVHKALGKFSVFVTDGAELKISELFVETWLKYWAGHGCNFYGISLIKSPKDAIQCLKDVKYLTSAFEKADRVHDLEKLRPSELCFNVVVNDHNEVISPAVKSFCYHEWFGHRVDESIVLEGEAGGAIASHIVKFKSRSSYLDYSLILKLYRSSKELKDKVAVFFVFIDIRRVDLIFGGDQPGLFSSVDDVQRMMVELLPLNRYLVLYMLELWIENYIKEFLNISGEDRVRKLLDFFFGLIVEDESGYDQRAIKQVNQSIIFAICSVKKNVVARETLLMLLITEYRQKRPQTFDMSVLLQICLLEDFFYCLNPDELKEAASFLNENSSSFYSIFAKFEFGETSVKFLRELIADVSSCLCREKKSKLNGQLSKKQKTYVQRILNRAAYSIQKDGHYGVGLLHSFYEATWASIVRFKLEAESNQEDEAFMVFVKKHVSTVFAKYPGYASNAAWFVLQKLGIKTLTYKRTVNDDRERFLEEELPHVLICRDAFTRFHHSVHFIPGPSARTPMYTYADVKERHR</sequence>
<name>A0A8J7Q8M7_9BACT</name>
<dbReference type="EMBL" id="JAFREP010000014">
    <property type="protein sequence ID" value="MBO1319737.1"/>
    <property type="molecule type" value="Genomic_DNA"/>
</dbReference>
<keyword evidence="2" id="KW-1185">Reference proteome</keyword>
<protein>
    <submittedName>
        <fullName evidence="1">Uncharacterized protein</fullName>
    </submittedName>
</protein>
<evidence type="ECO:0000313" key="2">
    <source>
        <dbReference type="Proteomes" id="UP000664417"/>
    </source>
</evidence>
<accession>A0A8J7Q8M7</accession>
<comment type="caution">
    <text evidence="1">The sequence shown here is derived from an EMBL/GenBank/DDBJ whole genome shotgun (WGS) entry which is preliminary data.</text>
</comment>
<evidence type="ECO:0000313" key="1">
    <source>
        <dbReference type="EMBL" id="MBO1319737.1"/>
    </source>
</evidence>
<proteinExistence type="predicted"/>
<dbReference type="AlphaFoldDB" id="A0A8J7Q8M7"/>
<dbReference type="RefSeq" id="WP_207859644.1">
    <property type="nucleotide sequence ID" value="NZ_JAFREP010000014.1"/>
</dbReference>